<organism evidence="2 3">
    <name type="scientific">Micromonospora craniellae</name>
    <dbReference type="NCBI Taxonomy" id="2294034"/>
    <lineage>
        <taxon>Bacteria</taxon>
        <taxon>Bacillati</taxon>
        <taxon>Actinomycetota</taxon>
        <taxon>Actinomycetes</taxon>
        <taxon>Micromonosporales</taxon>
        <taxon>Micromonosporaceae</taxon>
        <taxon>Micromonospora</taxon>
    </lineage>
</organism>
<gene>
    <name evidence="2" type="ORF">D0Q02_28760</name>
</gene>
<keyword evidence="1" id="KW-0812">Transmembrane</keyword>
<sequence length="184" mass="19263">MIGRLKAVRTAAGRITLAPILVRLGVFLATFAGLLLSYPVQMLQGQTLGALAVVAVAPAVSPHRFWPSFAALVTVAGWVLATDLHERPIALWRLLGVAALLYLAHTLAALAALLPYDAAVDPDLVVGWLTRAGAVVLATSVLGVLLVELARVGSDGTGRLPVTIAGLLVVVGLTAMLAWLLRRR</sequence>
<dbReference type="OrthoDB" id="3405526at2"/>
<feature type="transmembrane region" description="Helical" evidence="1">
    <location>
        <begin position="20"/>
        <end position="38"/>
    </location>
</feature>
<dbReference type="Proteomes" id="UP000262621">
    <property type="component" value="Unassembled WGS sequence"/>
</dbReference>
<feature type="transmembrane region" description="Helical" evidence="1">
    <location>
        <begin position="65"/>
        <end position="82"/>
    </location>
</feature>
<feature type="transmembrane region" description="Helical" evidence="1">
    <location>
        <begin position="162"/>
        <end position="181"/>
    </location>
</feature>
<accession>A0A372FR49</accession>
<feature type="transmembrane region" description="Helical" evidence="1">
    <location>
        <begin position="128"/>
        <end position="150"/>
    </location>
</feature>
<proteinExistence type="predicted"/>
<keyword evidence="1" id="KW-1133">Transmembrane helix</keyword>
<evidence type="ECO:0000313" key="2">
    <source>
        <dbReference type="EMBL" id="RFS43257.1"/>
    </source>
</evidence>
<protein>
    <submittedName>
        <fullName evidence="2">Uncharacterized protein</fullName>
    </submittedName>
</protein>
<dbReference type="AlphaFoldDB" id="A0A372FR49"/>
<comment type="caution">
    <text evidence="2">The sequence shown here is derived from an EMBL/GenBank/DDBJ whole genome shotgun (WGS) entry which is preliminary data.</text>
</comment>
<feature type="transmembrane region" description="Helical" evidence="1">
    <location>
        <begin position="94"/>
        <end position="116"/>
    </location>
</feature>
<evidence type="ECO:0000313" key="3">
    <source>
        <dbReference type="Proteomes" id="UP000262621"/>
    </source>
</evidence>
<name>A0A372FR49_9ACTN</name>
<reference evidence="2 3" key="1">
    <citation type="submission" date="2018-08" db="EMBL/GenBank/DDBJ databases">
        <title>Verrucosispora craniellae sp. nov., isolated from a marine sponge in the South China Sea.</title>
        <authorList>
            <person name="Li L."/>
            <person name="Lin H.W."/>
        </authorList>
    </citation>
    <scope>NUCLEOTIDE SEQUENCE [LARGE SCALE GENOMIC DNA]</scope>
    <source>
        <strain evidence="2 3">LHW63014</strain>
    </source>
</reference>
<dbReference type="RefSeq" id="WP_117231090.1">
    <property type="nucleotide sequence ID" value="NZ_CP061725.1"/>
</dbReference>
<dbReference type="EMBL" id="QVFU01000071">
    <property type="protein sequence ID" value="RFS43257.1"/>
    <property type="molecule type" value="Genomic_DNA"/>
</dbReference>
<evidence type="ECO:0000256" key="1">
    <source>
        <dbReference type="SAM" id="Phobius"/>
    </source>
</evidence>
<keyword evidence="3" id="KW-1185">Reference proteome</keyword>
<keyword evidence="1" id="KW-0472">Membrane</keyword>